<feature type="transmembrane region" description="Helical" evidence="1">
    <location>
        <begin position="27"/>
        <end position="47"/>
    </location>
</feature>
<feature type="domain" description="Putative Flp pilus-assembly TadG-like N-terminal" evidence="2">
    <location>
        <begin position="26"/>
        <end position="68"/>
    </location>
</feature>
<reference evidence="3 4" key="1">
    <citation type="submission" date="2018-08" db="EMBL/GenBank/DDBJ databases">
        <title>Recombination of ecologically and evolutionarily significant loci maintains genetic cohesion in the Pseudomonas syringae species complex.</title>
        <authorList>
            <person name="Dillon M."/>
            <person name="Thakur S."/>
            <person name="Almeida R.N.D."/>
            <person name="Weir B.S."/>
            <person name="Guttman D.S."/>
        </authorList>
    </citation>
    <scope>NUCLEOTIDE SEQUENCE [LARGE SCALE GENOMIC DNA]</scope>
    <source>
        <strain evidence="3 4">ICMP 9749</strain>
    </source>
</reference>
<comment type="caution">
    <text evidence="3">The sequence shown here is derived from an EMBL/GenBank/DDBJ whole genome shotgun (WGS) entry which is preliminary data.</text>
</comment>
<sequence length="68" mass="7171">MSDGVVEGVLMSALNRYTAMPARQRGAIGLIAALTLGLALLCALVVVDSGRLYLEKRSLQRIADIAAL</sequence>
<keyword evidence="1" id="KW-0472">Membrane</keyword>
<evidence type="ECO:0000256" key="1">
    <source>
        <dbReference type="SAM" id="Phobius"/>
    </source>
</evidence>
<evidence type="ECO:0000259" key="2">
    <source>
        <dbReference type="Pfam" id="PF13400"/>
    </source>
</evidence>
<evidence type="ECO:0000313" key="3">
    <source>
        <dbReference type="EMBL" id="RMU35565.1"/>
    </source>
</evidence>
<keyword evidence="1" id="KW-1133">Transmembrane helix</keyword>
<dbReference type="Proteomes" id="UP000281514">
    <property type="component" value="Unassembled WGS sequence"/>
</dbReference>
<feature type="non-terminal residue" evidence="3">
    <location>
        <position position="68"/>
    </location>
</feature>
<protein>
    <recommendedName>
        <fullName evidence="2">Putative Flp pilus-assembly TadG-like N-terminal domain-containing protein</fullName>
    </recommendedName>
</protein>
<keyword evidence="1" id="KW-0812">Transmembrane</keyword>
<evidence type="ECO:0000313" key="4">
    <source>
        <dbReference type="Proteomes" id="UP000281514"/>
    </source>
</evidence>
<name>A0A3M5TPQ6_9PSED</name>
<dbReference type="EMBL" id="RBTX01000262">
    <property type="protein sequence ID" value="RMU35565.1"/>
    <property type="molecule type" value="Genomic_DNA"/>
</dbReference>
<gene>
    <name evidence="3" type="ORF">ALP32_04526</name>
</gene>
<organism evidence="3 4">
    <name type="scientific">Pseudomonas avellanae</name>
    <dbReference type="NCBI Taxonomy" id="46257"/>
    <lineage>
        <taxon>Bacteria</taxon>
        <taxon>Pseudomonadati</taxon>
        <taxon>Pseudomonadota</taxon>
        <taxon>Gammaproteobacteria</taxon>
        <taxon>Pseudomonadales</taxon>
        <taxon>Pseudomonadaceae</taxon>
        <taxon>Pseudomonas</taxon>
    </lineage>
</organism>
<dbReference type="Pfam" id="PF13400">
    <property type="entry name" value="Tad"/>
    <property type="match status" value="1"/>
</dbReference>
<proteinExistence type="predicted"/>
<accession>A0A3M5TPQ6</accession>
<dbReference type="AlphaFoldDB" id="A0A3M5TPQ6"/>
<dbReference type="InterPro" id="IPR028087">
    <property type="entry name" value="Tad_N"/>
</dbReference>